<dbReference type="Pfam" id="PF19054">
    <property type="entry name" value="DUF5753"/>
    <property type="match status" value="1"/>
</dbReference>
<evidence type="ECO:0000313" key="2">
    <source>
        <dbReference type="EMBL" id="SCG56857.1"/>
    </source>
</evidence>
<dbReference type="InterPro" id="IPR043917">
    <property type="entry name" value="DUF5753"/>
</dbReference>
<proteinExistence type="predicted"/>
<gene>
    <name evidence="2" type="ORF">GA0070560_110177</name>
</gene>
<dbReference type="SMART" id="SM00530">
    <property type="entry name" value="HTH_XRE"/>
    <property type="match status" value="1"/>
</dbReference>
<dbReference type="STRING" id="47864.GA0070560_110177"/>
<dbReference type="EMBL" id="FMDN01000010">
    <property type="protein sequence ID" value="SCG56857.1"/>
    <property type="molecule type" value="Genomic_DNA"/>
</dbReference>
<sequence>MADGRMTAAAFLVAELRRARTRRGLSQDELAKAVNYSASMVSAVELGQQQPTAKYLELVDRALDTGGIFGRMLTELVALDKAQVWLRGWRGILAEAWALRWFDPLHVPGLLQTEAYARAVFESDPLLEPDEVERRLADRMDSQGVLYAERPPRLVAVLDEAVLRRRVGGRKVMCDQALHLARIGTEHPQVRLHVVPSSADEYPGLNGPFILASLAGGVELAFLGGQIGGQELDHPTDLVRLQRTWEATLGMALPPQESVERLREIAESWN</sequence>
<dbReference type="CDD" id="cd00093">
    <property type="entry name" value="HTH_XRE"/>
    <property type="match status" value="1"/>
</dbReference>
<dbReference type="InterPro" id="IPR010982">
    <property type="entry name" value="Lambda_DNA-bd_dom_sf"/>
</dbReference>
<dbReference type="Gene3D" id="1.10.260.40">
    <property type="entry name" value="lambda repressor-like DNA-binding domains"/>
    <property type="match status" value="1"/>
</dbReference>
<dbReference type="Proteomes" id="UP000199408">
    <property type="component" value="Unassembled WGS sequence"/>
</dbReference>
<evidence type="ECO:0000313" key="3">
    <source>
        <dbReference type="Proteomes" id="UP000199408"/>
    </source>
</evidence>
<reference evidence="3" key="1">
    <citation type="submission" date="2016-06" db="EMBL/GenBank/DDBJ databases">
        <authorList>
            <person name="Varghese N."/>
        </authorList>
    </citation>
    <scope>NUCLEOTIDE SEQUENCE [LARGE SCALE GENOMIC DNA]</scope>
    <source>
        <strain evidence="3">DSM 43171</strain>
    </source>
</reference>
<dbReference type="OrthoDB" id="3422637at2"/>
<dbReference type="InterPro" id="IPR001387">
    <property type="entry name" value="Cro/C1-type_HTH"/>
</dbReference>
<name>A0A1C5IEQ7_9ACTN</name>
<evidence type="ECO:0000259" key="1">
    <source>
        <dbReference type="PROSITE" id="PS50943"/>
    </source>
</evidence>
<feature type="domain" description="HTH cro/C1-type" evidence="1">
    <location>
        <begin position="16"/>
        <end position="69"/>
    </location>
</feature>
<dbReference type="GO" id="GO:0003677">
    <property type="term" value="F:DNA binding"/>
    <property type="evidence" value="ECO:0007669"/>
    <property type="project" value="InterPro"/>
</dbReference>
<organism evidence="2 3">
    <name type="scientific">Micromonospora halophytica</name>
    <dbReference type="NCBI Taxonomy" id="47864"/>
    <lineage>
        <taxon>Bacteria</taxon>
        <taxon>Bacillati</taxon>
        <taxon>Actinomycetota</taxon>
        <taxon>Actinomycetes</taxon>
        <taxon>Micromonosporales</taxon>
        <taxon>Micromonosporaceae</taxon>
        <taxon>Micromonospora</taxon>
    </lineage>
</organism>
<dbReference type="Pfam" id="PF13560">
    <property type="entry name" value="HTH_31"/>
    <property type="match status" value="1"/>
</dbReference>
<dbReference type="AlphaFoldDB" id="A0A1C5IEQ7"/>
<dbReference type="RefSeq" id="WP_091297666.1">
    <property type="nucleotide sequence ID" value="NZ_FMDN01000010.1"/>
</dbReference>
<dbReference type="SUPFAM" id="SSF47413">
    <property type="entry name" value="lambda repressor-like DNA-binding domains"/>
    <property type="match status" value="1"/>
</dbReference>
<dbReference type="PROSITE" id="PS50943">
    <property type="entry name" value="HTH_CROC1"/>
    <property type="match status" value="1"/>
</dbReference>
<keyword evidence="3" id="KW-1185">Reference proteome</keyword>
<accession>A0A1C5IEQ7</accession>
<protein>
    <submittedName>
        <fullName evidence="2">Helix-turn-helix domain-containing protein</fullName>
    </submittedName>
</protein>